<dbReference type="PANTHER" id="PTHR30204:SF15">
    <property type="entry name" value="BLL5018 PROTEIN"/>
    <property type="match status" value="1"/>
</dbReference>
<dbReference type="GO" id="GO:0003700">
    <property type="term" value="F:DNA-binding transcription factor activity"/>
    <property type="evidence" value="ECO:0007669"/>
    <property type="project" value="InterPro"/>
</dbReference>
<protein>
    <submittedName>
        <fullName evidence="3">MerR family transcriptional regulator</fullName>
    </submittedName>
</protein>
<dbReference type="SMART" id="SM00422">
    <property type="entry name" value="HTH_MERR"/>
    <property type="match status" value="1"/>
</dbReference>
<reference evidence="4" key="2">
    <citation type="journal article" date="2018" name="Environ. Microbiol.">
        <title>Bloom of a denitrifying methanotroph, 'Candidatus Methylomirabilis limnetica', in a deep stratified lake.</title>
        <authorList>
            <person name="Graf J.S."/>
            <person name="Mayr M.J."/>
            <person name="Marchant H.K."/>
            <person name="Tienken D."/>
            <person name="Hach P.F."/>
            <person name="Brand A."/>
            <person name="Schubert C.J."/>
            <person name="Kuypers M.M."/>
            <person name="Milucka J."/>
        </authorList>
    </citation>
    <scope>NUCLEOTIDE SEQUENCE [LARGE SCALE GENOMIC DNA]</scope>
    <source>
        <strain evidence="4">Zug</strain>
    </source>
</reference>
<dbReference type="AlphaFoldDB" id="A0A2T4TWJ1"/>
<dbReference type="SUPFAM" id="SSF46955">
    <property type="entry name" value="Putative DNA-binding domain"/>
    <property type="match status" value="1"/>
</dbReference>
<sequence>MLGARTRLARARPRSSQRLLPGLDGGFQIPEKLFFKIGEVAELTGLQSYILRYWETQFTALRPTKSPRGQRLYRRNDVAVVLQIKELLYQKRFTIAGARRHLSAEHGLSQPTLLDSVRQVREELKNISSLLHRHSP</sequence>
<gene>
    <name evidence="3" type="ORF">CLG94_09390</name>
</gene>
<accession>A0A2T4TWJ1</accession>
<evidence type="ECO:0000313" key="4">
    <source>
        <dbReference type="Proteomes" id="UP000241436"/>
    </source>
</evidence>
<dbReference type="Proteomes" id="UP000241436">
    <property type="component" value="Unassembled WGS sequence"/>
</dbReference>
<proteinExistence type="predicted"/>
<dbReference type="PROSITE" id="PS50937">
    <property type="entry name" value="HTH_MERR_2"/>
    <property type="match status" value="1"/>
</dbReference>
<dbReference type="RefSeq" id="WP_107562954.1">
    <property type="nucleotide sequence ID" value="NZ_NVQC01000023.1"/>
</dbReference>
<name>A0A2T4TWJ1_9BACT</name>
<dbReference type="EMBL" id="NVQC01000023">
    <property type="protein sequence ID" value="PTL35476.1"/>
    <property type="molecule type" value="Genomic_DNA"/>
</dbReference>
<dbReference type="OrthoDB" id="9810140at2"/>
<dbReference type="Gene3D" id="1.10.1660.10">
    <property type="match status" value="1"/>
</dbReference>
<dbReference type="PANTHER" id="PTHR30204">
    <property type="entry name" value="REDOX-CYCLING DRUG-SENSING TRANSCRIPTIONAL ACTIVATOR SOXR"/>
    <property type="match status" value="1"/>
</dbReference>
<evidence type="ECO:0000259" key="2">
    <source>
        <dbReference type="PROSITE" id="PS50937"/>
    </source>
</evidence>
<evidence type="ECO:0000256" key="1">
    <source>
        <dbReference type="ARBA" id="ARBA00023125"/>
    </source>
</evidence>
<dbReference type="InterPro" id="IPR047057">
    <property type="entry name" value="MerR_fam"/>
</dbReference>
<reference evidence="3 4" key="1">
    <citation type="submission" date="2017-09" db="EMBL/GenBank/DDBJ databases">
        <title>Bloom of a denitrifying methanotroph, Candidatus Methylomirabilis limnetica, in a deep stratified lake.</title>
        <authorList>
            <person name="Graf J.S."/>
            <person name="Marchant H.K."/>
            <person name="Tienken D."/>
            <person name="Hach P.F."/>
            <person name="Brand A."/>
            <person name="Schubert C.J."/>
            <person name="Kuypers M.M."/>
            <person name="Milucka J."/>
        </authorList>
    </citation>
    <scope>NUCLEOTIDE SEQUENCE [LARGE SCALE GENOMIC DNA]</scope>
    <source>
        <strain evidence="3 4">Zug</strain>
    </source>
</reference>
<dbReference type="CDD" id="cd04765">
    <property type="entry name" value="HTH_MlrA-like_sg2"/>
    <property type="match status" value="1"/>
</dbReference>
<dbReference type="InterPro" id="IPR009061">
    <property type="entry name" value="DNA-bd_dom_put_sf"/>
</dbReference>
<dbReference type="GO" id="GO:0003677">
    <property type="term" value="F:DNA binding"/>
    <property type="evidence" value="ECO:0007669"/>
    <property type="project" value="UniProtKB-KW"/>
</dbReference>
<comment type="caution">
    <text evidence="3">The sequence shown here is derived from an EMBL/GenBank/DDBJ whole genome shotgun (WGS) entry which is preliminary data.</text>
</comment>
<feature type="domain" description="HTH merR-type" evidence="2">
    <location>
        <begin position="34"/>
        <end position="104"/>
    </location>
</feature>
<dbReference type="Pfam" id="PF13411">
    <property type="entry name" value="MerR_1"/>
    <property type="match status" value="1"/>
</dbReference>
<evidence type="ECO:0000313" key="3">
    <source>
        <dbReference type="EMBL" id="PTL35476.1"/>
    </source>
</evidence>
<dbReference type="InterPro" id="IPR000551">
    <property type="entry name" value="MerR-type_HTH_dom"/>
</dbReference>
<organism evidence="3 4">
    <name type="scientific">Candidatus Methylomirabilis limnetica</name>
    <dbReference type="NCBI Taxonomy" id="2033718"/>
    <lineage>
        <taxon>Bacteria</taxon>
        <taxon>Candidatus Methylomirabilota</taxon>
        <taxon>Candidatus Methylomirabilia</taxon>
        <taxon>Candidatus Methylomirabilales</taxon>
        <taxon>Candidatus Methylomirabilaceae</taxon>
        <taxon>Candidatus Methylomirabilis</taxon>
    </lineage>
</organism>
<keyword evidence="1" id="KW-0238">DNA-binding</keyword>
<keyword evidence="4" id="KW-1185">Reference proteome</keyword>